<reference evidence="4 5" key="1">
    <citation type="journal article" date="2010" name="Nature">
        <title>Genome sequencing and analysis of the model grass Brachypodium distachyon.</title>
        <authorList>
            <consortium name="International Brachypodium Initiative"/>
        </authorList>
    </citation>
    <scope>NUCLEOTIDE SEQUENCE [LARGE SCALE GENOMIC DNA]</scope>
    <source>
        <strain evidence="4 5">Bd21</strain>
    </source>
</reference>
<dbReference type="InterPro" id="IPR001878">
    <property type="entry name" value="Znf_CCHC"/>
</dbReference>
<dbReference type="AlphaFoldDB" id="A0A0Q3FCY8"/>
<evidence type="ECO:0000256" key="1">
    <source>
        <dbReference type="PROSITE-ProRule" id="PRU00047"/>
    </source>
</evidence>
<dbReference type="FunCoup" id="A0A0Q3FCY8">
    <property type="interactions" value="493"/>
</dbReference>
<dbReference type="InterPro" id="IPR053253">
    <property type="entry name" value="Sex_diff_modulator"/>
</dbReference>
<dbReference type="STRING" id="15368.A0A0Q3FCY8"/>
<feature type="compositionally biased region" description="Low complexity" evidence="2">
    <location>
        <begin position="585"/>
        <end position="594"/>
    </location>
</feature>
<dbReference type="Gramene" id="KQJ97094">
    <property type="protein sequence ID" value="KQJ97094"/>
    <property type="gene ID" value="BRADI_3g28775v3"/>
</dbReference>
<dbReference type="GO" id="GO:0003676">
    <property type="term" value="F:nucleic acid binding"/>
    <property type="evidence" value="ECO:0007669"/>
    <property type="project" value="InterPro"/>
</dbReference>
<dbReference type="InterPro" id="IPR036875">
    <property type="entry name" value="Znf_CCHC_sf"/>
</dbReference>
<reference evidence="5" key="3">
    <citation type="submission" date="2018-08" db="UniProtKB">
        <authorList>
            <consortium name="EnsemblPlants"/>
        </authorList>
    </citation>
    <scope>IDENTIFICATION</scope>
    <source>
        <strain evidence="5">cv. Bd21</strain>
    </source>
</reference>
<evidence type="ECO:0000259" key="3">
    <source>
        <dbReference type="PROSITE" id="PS50158"/>
    </source>
</evidence>
<keyword evidence="1" id="KW-0479">Metal-binding</keyword>
<dbReference type="OrthoDB" id="8026949at2759"/>
<reference evidence="4" key="2">
    <citation type="submission" date="2017-06" db="EMBL/GenBank/DDBJ databases">
        <title>WGS assembly of Brachypodium distachyon.</title>
        <authorList>
            <consortium name="The International Brachypodium Initiative"/>
            <person name="Lucas S."/>
            <person name="Harmon-Smith M."/>
            <person name="Lail K."/>
            <person name="Tice H."/>
            <person name="Grimwood J."/>
            <person name="Bruce D."/>
            <person name="Barry K."/>
            <person name="Shu S."/>
            <person name="Lindquist E."/>
            <person name="Wang M."/>
            <person name="Pitluck S."/>
            <person name="Vogel J.P."/>
            <person name="Garvin D.F."/>
            <person name="Mockler T.C."/>
            <person name="Schmutz J."/>
            <person name="Rokhsar D."/>
            <person name="Bevan M.W."/>
        </authorList>
    </citation>
    <scope>NUCLEOTIDE SEQUENCE</scope>
    <source>
        <strain evidence="4">Bd21</strain>
    </source>
</reference>
<accession>A0A0Q3FCY8</accession>
<evidence type="ECO:0000313" key="4">
    <source>
        <dbReference type="EMBL" id="KQJ97094.1"/>
    </source>
</evidence>
<dbReference type="EMBL" id="CM000882">
    <property type="protein sequence ID" value="KQJ97094.1"/>
    <property type="molecule type" value="Genomic_DNA"/>
</dbReference>
<gene>
    <name evidence="4" type="ORF">BRADI_3g28775v3</name>
</gene>
<organism evidence="4">
    <name type="scientific">Brachypodium distachyon</name>
    <name type="common">Purple false brome</name>
    <name type="synonym">Trachynia distachya</name>
    <dbReference type="NCBI Taxonomy" id="15368"/>
    <lineage>
        <taxon>Eukaryota</taxon>
        <taxon>Viridiplantae</taxon>
        <taxon>Streptophyta</taxon>
        <taxon>Embryophyta</taxon>
        <taxon>Tracheophyta</taxon>
        <taxon>Spermatophyta</taxon>
        <taxon>Magnoliopsida</taxon>
        <taxon>Liliopsida</taxon>
        <taxon>Poales</taxon>
        <taxon>Poaceae</taxon>
        <taxon>BOP clade</taxon>
        <taxon>Pooideae</taxon>
        <taxon>Stipodae</taxon>
        <taxon>Brachypodieae</taxon>
        <taxon>Brachypodium</taxon>
    </lineage>
</organism>
<feature type="domain" description="CCHC-type" evidence="3">
    <location>
        <begin position="89"/>
        <end position="105"/>
    </location>
</feature>
<feature type="compositionally biased region" description="Basic residues" evidence="2">
    <location>
        <begin position="38"/>
        <end position="48"/>
    </location>
</feature>
<keyword evidence="1" id="KW-0862">Zinc</keyword>
<dbReference type="PROSITE" id="PS50158">
    <property type="entry name" value="ZF_CCHC"/>
    <property type="match status" value="1"/>
</dbReference>
<keyword evidence="6" id="KW-1185">Reference proteome</keyword>
<sequence length="657" mass="69601">MEVAAPPCPPHVRRLASVVVPAAVAAGGGRDDPDGGGRRRQGQPRTRGRLQAPLPAVVVRPELPPDLAGRCFNCLSEHHVAAVCPNPTKCLRCSSEGHVARLCRSRRSPSGSSSSAGQPVQAARRGQGPPQRGPAPAPRVVLAPAPGARPRPGPAILARLGPVPAPAPAPAPTLAPAPVPLLPLGAASRRPGAECCFIPRGVEMEAEERALQWSTVVSVTGVRSRIALAAVERVILACFPELEGCFSAHRFWPDDFLVVFNSREARDAVMAVGSIEGRGFSLRFSLWNRFRQAVGHTISFRVHLEVEGVPPHAWSSSTAASLLGTSCVVEWLGTSTTNKEDLGRFTIYAWTPDPSLIPREKVLMNPEAPVPLEGEEDDDLLVPQEMMIPTEVHLLEYRAIIHLLRVEDTVVSTDRSSSDDWPSNDGDSGHNGDPPHGYGDRRPARGNMQNIFNCSRGQVDADDAGGHPSGFRRVDRGERLAGARLSVAAAEFRPAERVLSLSLDPVVEWMRGPLWCAKEVWDPMWLEASPSLSGSGSMAPPDLSPSDLVVYPEDVSSMAHSPAPTMEQALLSTFVVSVSGGVSPAPASPVAASEGGPGGASPRLARSPASPGEDLAAPASRGVETFCARHVTAILSLFGWESTALPLEEGAEVEVLG</sequence>
<dbReference type="SUPFAM" id="SSF57756">
    <property type="entry name" value="Retrovirus zinc finger-like domains"/>
    <property type="match status" value="1"/>
</dbReference>
<evidence type="ECO:0000313" key="6">
    <source>
        <dbReference type="Proteomes" id="UP000008810"/>
    </source>
</evidence>
<dbReference type="SMART" id="SM00343">
    <property type="entry name" value="ZnF_C2HC"/>
    <property type="match status" value="2"/>
</dbReference>
<dbReference type="GO" id="GO:0008270">
    <property type="term" value="F:zinc ion binding"/>
    <property type="evidence" value="ECO:0007669"/>
    <property type="project" value="UniProtKB-KW"/>
</dbReference>
<dbReference type="PANTHER" id="PTHR33087">
    <property type="entry name" value="OS07G0539200 PROTEIN"/>
    <property type="match status" value="1"/>
</dbReference>
<feature type="region of interest" description="Disordered" evidence="2">
    <location>
        <begin position="585"/>
        <end position="617"/>
    </location>
</feature>
<keyword evidence="1" id="KW-0863">Zinc-finger</keyword>
<feature type="compositionally biased region" description="Low complexity" evidence="2">
    <location>
        <begin position="108"/>
        <end position="130"/>
    </location>
</feature>
<feature type="region of interest" description="Disordered" evidence="2">
    <location>
        <begin position="24"/>
        <end position="57"/>
    </location>
</feature>
<protein>
    <recommendedName>
        <fullName evidence="3">CCHC-type domain-containing protein</fullName>
    </recommendedName>
</protein>
<feature type="region of interest" description="Disordered" evidence="2">
    <location>
        <begin position="412"/>
        <end position="447"/>
    </location>
</feature>
<evidence type="ECO:0000313" key="5">
    <source>
        <dbReference type="EnsemblPlants" id="KQJ97094"/>
    </source>
</evidence>
<dbReference type="InParanoid" id="A0A0Q3FCY8"/>
<evidence type="ECO:0000256" key="2">
    <source>
        <dbReference type="SAM" id="MobiDB-lite"/>
    </source>
</evidence>
<feature type="region of interest" description="Disordered" evidence="2">
    <location>
        <begin position="104"/>
        <end position="159"/>
    </location>
</feature>
<dbReference type="PANTHER" id="PTHR33087:SF31">
    <property type="entry name" value="OS06G0482850 PROTEIN"/>
    <property type="match status" value="1"/>
</dbReference>
<dbReference type="EnsemblPlants" id="KQJ97094">
    <property type="protein sequence ID" value="KQJ97094"/>
    <property type="gene ID" value="BRADI_3g28775v3"/>
</dbReference>
<dbReference type="Gene3D" id="4.10.60.10">
    <property type="entry name" value="Zinc finger, CCHC-type"/>
    <property type="match status" value="1"/>
</dbReference>
<name>A0A0Q3FCY8_BRADI</name>
<dbReference type="Proteomes" id="UP000008810">
    <property type="component" value="Chromosome 3"/>
</dbReference>
<proteinExistence type="predicted"/>